<evidence type="ECO:0000256" key="2">
    <source>
        <dbReference type="SAM" id="Coils"/>
    </source>
</evidence>
<feature type="domain" description="RING-type" evidence="4">
    <location>
        <begin position="775"/>
        <end position="815"/>
    </location>
</feature>
<keyword evidence="2" id="KW-0175">Coiled coil</keyword>
<keyword evidence="6" id="KW-1185">Reference proteome</keyword>
<sequence length="839" mass="95205">MATMVASGNNQLPSSSPLQDSGHRNKRKFRMDPPLSDPCKIIQNPVEYPNYEYSTENSANYIHCNPHRDLCDSCNTFTCPQEDELEMDDYTDVDWTDPTEAQLENLVMMNLHMIFKSAILMISSYGYDKEIATKAVIRSGICYGCKDTVYNIVDNALALLSNGKDIDSSKEHLFENLFQLEKYVLAEMVCVLREVRPFFSTGDAMWCLLICDMNVSHACAMDVEPLSGLKHDRNSNTPVSSSITRQSGTKFDQSKSTQHSSHIATQTQMPPVTGIPSLPSMRFSSSSSGRVLQSSSNLSKARQHISSQSMVEEFKQACMSEEKFFNGKKGRGGSKRESILHHKSVHSEKSYRAYKSKATLRSSKISNLGNWILDKKSRSSSDSSTINLKSASLKKNKSVGVDVFQDQGNTGISFGAGGPPSLSFSSKTVSSQSALPTTSTELSLSISSKCKNITANTKAITDNLDLRSYSGMPKFEKMSSQWPPHDKKDEMMFVLIPRVRELQAQLLEWTDWAQQKIMQAARRLNKNKSELQTLRHEKDEVFRLKKEKQTLEENTVKKLKEMENALSKATRQVEKANASSRRLEIENARLTIEMDAAKLRAEESATNFHEVSKREMKTQKNSQSWEREKMIFRDEIMAEKRKCSELQKQLEQPKAHLDLLEAKWKQEFKMKNEILREADAEREQREMIESNAKLKDDMIRLEAEKNLQKYKDDIQELEARITQLRLKTHVSKVAALVLSLSGKNINDTTTGLSSIREMFDSQEEEEEGIERDKECVMCLTEEMSVVFLPCGHQVVCETCNKLHEEQGWKDCPSCRTPIDRRFSVRSSRDGGSGDLSLHK</sequence>
<proteinExistence type="predicted"/>
<dbReference type="Pfam" id="PF13920">
    <property type="entry name" value="zf-C3HC4_3"/>
    <property type="match status" value="1"/>
</dbReference>
<dbReference type="PROSITE" id="PS50089">
    <property type="entry name" value="ZF_RING_2"/>
    <property type="match status" value="1"/>
</dbReference>
<feature type="compositionally biased region" description="Polar residues" evidence="3">
    <location>
        <begin position="235"/>
        <end position="270"/>
    </location>
</feature>
<dbReference type="AlphaFoldDB" id="A0A0K9PTW4"/>
<feature type="compositionally biased region" description="Polar residues" evidence="3">
    <location>
        <begin position="1"/>
        <end position="19"/>
    </location>
</feature>
<keyword evidence="1" id="KW-0862">Zinc</keyword>
<evidence type="ECO:0000313" key="6">
    <source>
        <dbReference type="Proteomes" id="UP000036987"/>
    </source>
</evidence>
<dbReference type="OrthoDB" id="774873at2759"/>
<dbReference type="Gene3D" id="3.30.40.10">
    <property type="entry name" value="Zinc/RING finger domain, C3HC4 (zinc finger)"/>
    <property type="match status" value="1"/>
</dbReference>
<dbReference type="STRING" id="29655.A0A0K9PTW4"/>
<dbReference type="Pfam" id="PF20235">
    <property type="entry name" value="PIR2-like_helical"/>
    <property type="match status" value="1"/>
</dbReference>
<comment type="caution">
    <text evidence="5">The sequence shown here is derived from an EMBL/GenBank/DDBJ whole genome shotgun (WGS) entry which is preliminary data.</text>
</comment>
<feature type="coiled-coil region" evidence="2">
    <location>
        <begin position="517"/>
        <end position="600"/>
    </location>
</feature>
<dbReference type="InterPro" id="IPR046934">
    <property type="entry name" value="PIR2-like"/>
</dbReference>
<dbReference type="SMART" id="SM00184">
    <property type="entry name" value="RING"/>
    <property type="match status" value="1"/>
</dbReference>
<evidence type="ECO:0000259" key="4">
    <source>
        <dbReference type="PROSITE" id="PS50089"/>
    </source>
</evidence>
<reference evidence="6" key="1">
    <citation type="journal article" date="2016" name="Nature">
        <title>The genome of the seagrass Zostera marina reveals angiosperm adaptation to the sea.</title>
        <authorList>
            <person name="Olsen J.L."/>
            <person name="Rouze P."/>
            <person name="Verhelst B."/>
            <person name="Lin Y.-C."/>
            <person name="Bayer T."/>
            <person name="Collen J."/>
            <person name="Dattolo E."/>
            <person name="De Paoli E."/>
            <person name="Dittami S."/>
            <person name="Maumus F."/>
            <person name="Michel G."/>
            <person name="Kersting A."/>
            <person name="Lauritano C."/>
            <person name="Lohaus R."/>
            <person name="Toepel M."/>
            <person name="Tonon T."/>
            <person name="Vanneste K."/>
            <person name="Amirebrahimi M."/>
            <person name="Brakel J."/>
            <person name="Bostroem C."/>
            <person name="Chovatia M."/>
            <person name="Grimwood J."/>
            <person name="Jenkins J.W."/>
            <person name="Jueterbock A."/>
            <person name="Mraz A."/>
            <person name="Stam W.T."/>
            <person name="Tice H."/>
            <person name="Bornberg-Bauer E."/>
            <person name="Green P.J."/>
            <person name="Pearson G.A."/>
            <person name="Procaccini G."/>
            <person name="Duarte C.M."/>
            <person name="Schmutz J."/>
            <person name="Reusch T.B.H."/>
            <person name="Van de Peer Y."/>
        </authorList>
    </citation>
    <scope>NUCLEOTIDE SEQUENCE [LARGE SCALE GENOMIC DNA]</scope>
    <source>
        <strain evidence="6">cv. Finnish</strain>
    </source>
</reference>
<keyword evidence="1" id="KW-0479">Metal-binding</keyword>
<dbReference type="SUPFAM" id="SSF57850">
    <property type="entry name" value="RING/U-box"/>
    <property type="match status" value="1"/>
</dbReference>
<evidence type="ECO:0000256" key="1">
    <source>
        <dbReference type="PROSITE-ProRule" id="PRU00175"/>
    </source>
</evidence>
<dbReference type="Proteomes" id="UP000036987">
    <property type="component" value="Unassembled WGS sequence"/>
</dbReference>
<dbReference type="InterPro" id="IPR046527">
    <property type="entry name" value="PIR2-like_helical"/>
</dbReference>
<protein>
    <submittedName>
        <fullName evidence="5">Baculoviral IAP repeat-containing protein</fullName>
    </submittedName>
</protein>
<dbReference type="PANTHER" id="PTHR46405:SF2">
    <property type="entry name" value="OS05G0141500 PROTEIN"/>
    <property type="match status" value="1"/>
</dbReference>
<keyword evidence="1" id="KW-0863">Zinc-finger</keyword>
<accession>A0A0K9PTW4</accession>
<feature type="compositionally biased region" description="Basic and acidic residues" evidence="3">
    <location>
        <begin position="334"/>
        <end position="347"/>
    </location>
</feature>
<organism evidence="5 6">
    <name type="scientific">Zostera marina</name>
    <name type="common">Eelgrass</name>
    <dbReference type="NCBI Taxonomy" id="29655"/>
    <lineage>
        <taxon>Eukaryota</taxon>
        <taxon>Viridiplantae</taxon>
        <taxon>Streptophyta</taxon>
        <taxon>Embryophyta</taxon>
        <taxon>Tracheophyta</taxon>
        <taxon>Spermatophyta</taxon>
        <taxon>Magnoliopsida</taxon>
        <taxon>Liliopsida</taxon>
        <taxon>Zosteraceae</taxon>
        <taxon>Zostera</taxon>
    </lineage>
</organism>
<feature type="region of interest" description="Disordered" evidence="3">
    <location>
        <begin position="1"/>
        <end position="35"/>
    </location>
</feature>
<evidence type="ECO:0000313" key="5">
    <source>
        <dbReference type="EMBL" id="KMZ72421.1"/>
    </source>
</evidence>
<evidence type="ECO:0000256" key="3">
    <source>
        <dbReference type="SAM" id="MobiDB-lite"/>
    </source>
</evidence>
<feature type="region of interest" description="Disordered" evidence="3">
    <location>
        <begin position="230"/>
        <end position="304"/>
    </location>
</feature>
<feature type="coiled-coil region" evidence="2">
    <location>
        <begin position="671"/>
        <end position="727"/>
    </location>
</feature>
<dbReference type="GO" id="GO:0008270">
    <property type="term" value="F:zinc ion binding"/>
    <property type="evidence" value="ECO:0007669"/>
    <property type="project" value="UniProtKB-KW"/>
</dbReference>
<feature type="compositionally biased region" description="Low complexity" evidence="3">
    <location>
        <begin position="277"/>
        <end position="299"/>
    </location>
</feature>
<name>A0A0K9PTW4_ZOSMR</name>
<dbReference type="InterPro" id="IPR013083">
    <property type="entry name" value="Znf_RING/FYVE/PHD"/>
</dbReference>
<feature type="region of interest" description="Disordered" evidence="3">
    <location>
        <begin position="325"/>
        <end position="347"/>
    </location>
</feature>
<dbReference type="OMA" id="CAMDYST"/>
<gene>
    <name evidence="5" type="ORF">ZOSMA_164G00020</name>
</gene>
<dbReference type="CDD" id="cd23128">
    <property type="entry name" value="RING-HC_MIP1-like"/>
    <property type="match status" value="1"/>
</dbReference>
<dbReference type="EMBL" id="LFYR01000631">
    <property type="protein sequence ID" value="KMZ72421.1"/>
    <property type="molecule type" value="Genomic_DNA"/>
</dbReference>
<dbReference type="InterPro" id="IPR001841">
    <property type="entry name" value="Znf_RING"/>
</dbReference>
<dbReference type="PANTHER" id="PTHR46405">
    <property type="entry name" value="OS05G0141500 PROTEIN"/>
    <property type="match status" value="1"/>
</dbReference>